<evidence type="ECO:0000313" key="2">
    <source>
        <dbReference type="Proteomes" id="UP001056384"/>
    </source>
</evidence>
<dbReference type="Proteomes" id="UP001056384">
    <property type="component" value="Chromosome 12"/>
</dbReference>
<evidence type="ECO:0000313" key="1">
    <source>
        <dbReference type="EMBL" id="USW59416.1"/>
    </source>
</evidence>
<accession>A0A9Q9EQ36</accession>
<organism evidence="1 2">
    <name type="scientific">Septoria linicola</name>
    <dbReference type="NCBI Taxonomy" id="215465"/>
    <lineage>
        <taxon>Eukaryota</taxon>
        <taxon>Fungi</taxon>
        <taxon>Dikarya</taxon>
        <taxon>Ascomycota</taxon>
        <taxon>Pezizomycotina</taxon>
        <taxon>Dothideomycetes</taxon>
        <taxon>Dothideomycetidae</taxon>
        <taxon>Mycosphaerellales</taxon>
        <taxon>Mycosphaerellaceae</taxon>
        <taxon>Septoria</taxon>
    </lineage>
</organism>
<keyword evidence="2" id="KW-1185">Reference proteome</keyword>
<dbReference type="PANTHER" id="PTHR38790:SF4">
    <property type="entry name" value="2EXR DOMAIN-CONTAINING PROTEIN"/>
    <property type="match status" value="1"/>
</dbReference>
<sequence length="164" mass="18328">MSRSMIAKYGPLPEGLRKAHADTQLDLSLLKTCKTIYNETSLRPYSGNTFWFHVPADLNAFLDQTLTATQRDSIETLQVHIGAVSRPTLPATIPKDLKLLQCHMASSTLAVVTDDMRDTLAPWENKFEHVQIVVGDASSKFSSDAQARGRREFAQTLEDILRKP</sequence>
<gene>
    <name evidence="1" type="ORF">Slin15195_G127350</name>
</gene>
<protein>
    <submittedName>
        <fullName evidence="1">Uncharacterized protein</fullName>
    </submittedName>
</protein>
<reference evidence="1" key="1">
    <citation type="submission" date="2022-06" db="EMBL/GenBank/DDBJ databases">
        <title>Complete genome sequences of two strains of the flax pathogen Septoria linicola.</title>
        <authorList>
            <person name="Lapalu N."/>
            <person name="Simon A."/>
            <person name="Demenou B."/>
            <person name="Paumier D."/>
            <person name="Guillot M.-P."/>
            <person name="Gout L."/>
            <person name="Valade R."/>
        </authorList>
    </citation>
    <scope>NUCLEOTIDE SEQUENCE</scope>
    <source>
        <strain evidence="1">SE15195</strain>
    </source>
</reference>
<dbReference type="OrthoDB" id="5413827at2759"/>
<dbReference type="AlphaFoldDB" id="A0A9Q9EQ36"/>
<name>A0A9Q9EQ36_9PEZI</name>
<dbReference type="EMBL" id="CP099429">
    <property type="protein sequence ID" value="USW59416.1"/>
    <property type="molecule type" value="Genomic_DNA"/>
</dbReference>
<proteinExistence type="predicted"/>
<dbReference type="PANTHER" id="PTHR38790">
    <property type="entry name" value="2EXR DOMAIN-CONTAINING PROTEIN-RELATED"/>
    <property type="match status" value="1"/>
</dbReference>